<evidence type="ECO:0000313" key="3">
    <source>
        <dbReference type="Proteomes" id="UP001172083"/>
    </source>
</evidence>
<feature type="coiled-coil region" evidence="1">
    <location>
        <begin position="954"/>
        <end position="993"/>
    </location>
</feature>
<sequence>MKKIIIVIAAILVLIIGAAVAIPIIFKDDIKAAIDAEIASSVNADVYFDPDKLGISLFSNFPNITVSIEELGIIGREEFADDVLLAVEKFELEVNLRHLLFGDNIRIGGISLIRPNIFIKVLENGKANYDIAVETGEAEAEPEEETSSMAIRIDHWEIVEGQIKYDDQSIPYLMNLEGVNHQGSGDFTLEVFDLDTKTTVDKAHINFDGTDYLSDKKLDLSMVLNMDLPAMKFVFKDNTLKVNDFAMNFDGSFSMPADDYEMDISFSSPDNDFRSLLSLVPGVFKEGFEQINSEGTLAFNGKVKGIYNESKMPAFNLSLKVDDAMFQYPDLPESVRDINIDLLVDNPDGVLDNTLLDIKKFNMDFGGNPIKASAKIEGLSKSKIKAEILADLDLAALNTAFPIEGLDMKGIYHLALNADGVYDSLRGKFPSVAADMSLKQGYFKYADYPIPVEQVNFLSTVKNEGGSMAGTSIKVNQFEMLLDGEKFSGDLALQDLENYQWDAHLNGNLDLEKLTKVFPLDSMQLTGLISANIASKGKMSDVEAEQYGKITTSGTLNVKDFSFVSTDLPQGMKIDQATTMFDPQKILVKSFKGKLGKSDMQLTGNVTNYMNYLFKDGELIKGQMNFSSNRFDVNEWMVSEGEVSEDTTTYETELIEIPKNIDFKLAANIATVDYDNMTLKNVKGDVLIQQGKVILDKVNFNTLGGTFAVNGTYDTQDPEHPGFDFDMDMENISIKEAYGTFNTVKAFAPIAQFVNGNFSTKFALNGALGQDMMPIMGSITGSGLVNIVEAILEKNNITSGIASLTNLEKINTNVAIKDLLLKTEIKDGKLNVKPYNIKLGNFNTVVSGATGIDGSIDYNLEMDIPAGSYGAKFNSLVSSATGANSSSQNIKLPIKMTESFTNPKFSLGNAFSKDNLKDQVKDVAKEKLLQQIADNKGEVIKDPAVSNLVDSSTIKDTKAAVKAKEDSLKKVLAEQAKAKEDSLKKIADESKKKAEDKIKSLLNFKKKN</sequence>
<name>A0ABT8LD77_9BACT</name>
<dbReference type="InterPro" id="IPR052894">
    <property type="entry name" value="AsmA-related"/>
</dbReference>
<dbReference type="PANTHER" id="PTHR30441">
    <property type="entry name" value="DUF748 DOMAIN-CONTAINING PROTEIN"/>
    <property type="match status" value="1"/>
</dbReference>
<protein>
    <submittedName>
        <fullName evidence="2">AsmA-like C-terminal region-containing protein</fullName>
    </submittedName>
</protein>
<organism evidence="2 3">
    <name type="scientific">Agaribacillus aureus</name>
    <dbReference type="NCBI Taxonomy" id="3051825"/>
    <lineage>
        <taxon>Bacteria</taxon>
        <taxon>Pseudomonadati</taxon>
        <taxon>Bacteroidota</taxon>
        <taxon>Cytophagia</taxon>
        <taxon>Cytophagales</taxon>
        <taxon>Splendidivirgaceae</taxon>
        <taxon>Agaribacillus</taxon>
    </lineage>
</organism>
<dbReference type="RefSeq" id="WP_346761067.1">
    <property type="nucleotide sequence ID" value="NZ_JAUJEB010000007.1"/>
</dbReference>
<evidence type="ECO:0000256" key="1">
    <source>
        <dbReference type="SAM" id="Coils"/>
    </source>
</evidence>
<accession>A0ABT8LD77</accession>
<keyword evidence="1" id="KW-0175">Coiled coil</keyword>
<dbReference type="Proteomes" id="UP001172083">
    <property type="component" value="Unassembled WGS sequence"/>
</dbReference>
<dbReference type="EMBL" id="JAUJEB010000007">
    <property type="protein sequence ID" value="MDN5215729.1"/>
    <property type="molecule type" value="Genomic_DNA"/>
</dbReference>
<dbReference type="PANTHER" id="PTHR30441:SF8">
    <property type="entry name" value="DUF748 DOMAIN-CONTAINING PROTEIN"/>
    <property type="match status" value="1"/>
</dbReference>
<reference evidence="2" key="1">
    <citation type="submission" date="2023-06" db="EMBL/GenBank/DDBJ databases">
        <title>Genomic of Agaribacillus aureum.</title>
        <authorList>
            <person name="Wang G."/>
        </authorList>
    </citation>
    <scope>NUCLEOTIDE SEQUENCE</scope>
    <source>
        <strain evidence="2">BMA12</strain>
    </source>
</reference>
<evidence type="ECO:0000313" key="2">
    <source>
        <dbReference type="EMBL" id="MDN5215729.1"/>
    </source>
</evidence>
<proteinExistence type="predicted"/>
<keyword evidence="3" id="KW-1185">Reference proteome</keyword>
<gene>
    <name evidence="2" type="ORF">QQ020_26865</name>
</gene>
<comment type="caution">
    <text evidence="2">The sequence shown here is derived from an EMBL/GenBank/DDBJ whole genome shotgun (WGS) entry which is preliminary data.</text>
</comment>